<proteinExistence type="inferred from homology"/>
<dbReference type="PANTHER" id="PTHR30486:SF6">
    <property type="entry name" value="TYPE IV PILUS RETRACTATION ATPASE PILT"/>
    <property type="match status" value="1"/>
</dbReference>
<dbReference type="Pfam" id="PF00437">
    <property type="entry name" value="T2SSE"/>
    <property type="match status" value="1"/>
</dbReference>
<keyword evidence="4" id="KW-1185">Reference proteome</keyword>
<protein>
    <recommendedName>
        <fullName evidence="2">Bacterial type II secretion system protein E domain-containing protein</fullName>
    </recommendedName>
</protein>
<reference evidence="3" key="1">
    <citation type="submission" date="2022-01" db="EMBL/GenBank/DDBJ databases">
        <authorList>
            <person name="Criscuolo A."/>
        </authorList>
    </citation>
    <scope>NUCLEOTIDE SEQUENCE</scope>
    <source>
        <strain evidence="3">CIP111893</strain>
    </source>
</reference>
<sequence>MIGGDRRFSAAAYSSQVRAEEAVDLSDDDAREGGAHRDFQRLAEDVRTYLAMPRGLTEEERRHYNEQLNRAVLGYAEERAHILAVISDRLLRQRIHELPGYAHPYSSLSEAIFAEVIGLNVLELVLHSREGLEEIQVVGTRIFEVRNGCSTPSLYAFESEREIERIQQNLVLYNNDRINPRKRWAEVMLRDGTRVTMTGFGFTAQPTLTLRFYTVRRFQLQSLCGSQYKTMSERIREMLLAVLQSRFNVVVIGPTNSGKTHLLKALIGEIPDEERIITIEGRHEMMLRRDFPSKNVVEYEADEEDALHGSTQAFKLALRQSPQRIIHAEIRDDDANIYVRACTRGHSGSMTTVHANALEDVPEAITDMCMLDGRGMDSGRLTKRVAEYVTQIGIEMRMAGGYRRIVRLAEISWQNGDIAVLDWAVFDEESGEWTYPNAPSVRAEARMDGAGVVRTDMWKDVSAEIVRENASMGSTFTEGVDC</sequence>
<dbReference type="Proteomes" id="UP000838686">
    <property type="component" value="Unassembled WGS sequence"/>
</dbReference>
<dbReference type="PANTHER" id="PTHR30486">
    <property type="entry name" value="TWITCHING MOTILITY PROTEIN PILT"/>
    <property type="match status" value="1"/>
</dbReference>
<dbReference type="InterPro" id="IPR001482">
    <property type="entry name" value="T2SS/T4SS_dom"/>
</dbReference>
<gene>
    <name evidence="3" type="ORF">PAECIP111893_02301</name>
</gene>
<comment type="caution">
    <text evidence="3">The sequence shown here is derived from an EMBL/GenBank/DDBJ whole genome shotgun (WGS) entry which is preliminary data.</text>
</comment>
<dbReference type="Gene3D" id="3.40.50.300">
    <property type="entry name" value="P-loop containing nucleotide triphosphate hydrolases"/>
    <property type="match status" value="1"/>
</dbReference>
<dbReference type="InterPro" id="IPR027417">
    <property type="entry name" value="P-loop_NTPase"/>
</dbReference>
<dbReference type="SUPFAM" id="SSF52540">
    <property type="entry name" value="P-loop containing nucleoside triphosphate hydrolases"/>
    <property type="match status" value="1"/>
</dbReference>
<dbReference type="EMBL" id="CAKMMF010000011">
    <property type="protein sequence ID" value="CAH1205174.1"/>
    <property type="molecule type" value="Genomic_DNA"/>
</dbReference>
<organism evidence="3 4">
    <name type="scientific">Paenibacillus plantiphilus</name>
    <dbReference type="NCBI Taxonomy" id="2905650"/>
    <lineage>
        <taxon>Bacteria</taxon>
        <taxon>Bacillati</taxon>
        <taxon>Bacillota</taxon>
        <taxon>Bacilli</taxon>
        <taxon>Bacillales</taxon>
        <taxon>Paenibacillaceae</taxon>
        <taxon>Paenibacillus</taxon>
    </lineage>
</organism>
<comment type="similarity">
    <text evidence="1">Belongs to the GSP E family.</text>
</comment>
<accession>A0ABM9C978</accession>
<dbReference type="Gene3D" id="3.30.450.380">
    <property type="match status" value="1"/>
</dbReference>
<evidence type="ECO:0000313" key="4">
    <source>
        <dbReference type="Proteomes" id="UP000838686"/>
    </source>
</evidence>
<evidence type="ECO:0000313" key="3">
    <source>
        <dbReference type="EMBL" id="CAH1205174.1"/>
    </source>
</evidence>
<evidence type="ECO:0000256" key="1">
    <source>
        <dbReference type="ARBA" id="ARBA00006611"/>
    </source>
</evidence>
<feature type="domain" description="Bacterial type II secretion system protein E" evidence="2">
    <location>
        <begin position="206"/>
        <end position="372"/>
    </location>
</feature>
<evidence type="ECO:0000259" key="2">
    <source>
        <dbReference type="Pfam" id="PF00437"/>
    </source>
</evidence>
<name>A0ABM9C978_9BACL</name>
<dbReference type="RefSeq" id="WP_236342048.1">
    <property type="nucleotide sequence ID" value="NZ_CAKMMF010000011.1"/>
</dbReference>
<dbReference type="InterPro" id="IPR050921">
    <property type="entry name" value="T4SS_GSP_E_ATPase"/>
</dbReference>